<keyword evidence="7 11" id="KW-0547">Nucleotide-binding</keyword>
<comment type="caution">
    <text evidence="15">The sequence shown here is derived from an EMBL/GenBank/DDBJ whole genome shotgun (WGS) entry which is preliminary data.</text>
</comment>
<dbReference type="Proteomes" id="UP000029707">
    <property type="component" value="Unassembled WGS sequence"/>
</dbReference>
<dbReference type="GO" id="GO:0005524">
    <property type="term" value="F:ATP binding"/>
    <property type="evidence" value="ECO:0007669"/>
    <property type="project" value="UniProtKB-UniRule"/>
</dbReference>
<feature type="site" description="Interaction with substrate tRNA" evidence="11">
    <location>
        <position position="101"/>
    </location>
</feature>
<evidence type="ECO:0000256" key="14">
    <source>
        <dbReference type="RuleBase" id="RU003785"/>
    </source>
</evidence>
<dbReference type="Gene3D" id="1.10.20.140">
    <property type="match status" value="1"/>
</dbReference>
<dbReference type="HAMAP" id="MF_00185">
    <property type="entry name" value="IPP_trans"/>
    <property type="match status" value="1"/>
</dbReference>
<feature type="binding site" evidence="11">
    <location>
        <begin position="8"/>
        <end position="15"/>
    </location>
    <ligand>
        <name>ATP</name>
        <dbReference type="ChEBI" id="CHEBI:30616"/>
    </ligand>
</feature>
<dbReference type="PANTHER" id="PTHR11088:SF60">
    <property type="entry name" value="TRNA DIMETHYLALLYLTRANSFERASE"/>
    <property type="match status" value="1"/>
</dbReference>
<feature type="region of interest" description="Interaction with substrate tRNA" evidence="11">
    <location>
        <begin position="33"/>
        <end position="36"/>
    </location>
</feature>
<dbReference type="GO" id="GO:0052381">
    <property type="term" value="F:tRNA dimethylallyltransferase activity"/>
    <property type="evidence" value="ECO:0007669"/>
    <property type="project" value="UniProtKB-UniRule"/>
</dbReference>
<dbReference type="RefSeq" id="WP_034362313.1">
    <property type="nucleotide sequence ID" value="NZ_CAJUDB010000008.1"/>
</dbReference>
<reference evidence="15 16" key="1">
    <citation type="journal article" date="2014" name="Genome Announc.">
        <title>Draft genome sequences of eight enterohepatic helicobacter species isolated from both laboratory and wild rodents.</title>
        <authorList>
            <person name="Sheh A."/>
            <person name="Shen Z."/>
            <person name="Fox J.G."/>
        </authorList>
    </citation>
    <scope>NUCLEOTIDE SEQUENCE [LARGE SCALE GENOMIC DNA]</scope>
    <source>
        <strain evidence="15 16">MIT 01-6451</strain>
    </source>
</reference>
<sequence length="300" mass="34032">MRLIAIIGASGSGKSALAHRIAIEQNCEIFSLDSLSIYKYIDIASAKPTPLEQAQVRYHALNLLEPSQKSNAMLFKNLLLQTLTYLKENAPHTPLLIVGGSSFFLKSIIDGLSPMPPLQSYEKWVDSLGDLAAKYNVLCEIDSTYAHNIKPNDSYRICKALALFKATNMPPSVYFATHRKEPLGYDIEIFSLECERNELRERIAKRTKAMIQQGIVEEVQKVLESYGTQAPALRAIGTKECVEFLQGKIPSLQKLQEQIFFHTCQLAKRQRTFNHTQFSRITHLQEYDLEKALIRLLQEN</sequence>
<evidence type="ECO:0000256" key="6">
    <source>
        <dbReference type="ARBA" id="ARBA00022694"/>
    </source>
</evidence>
<evidence type="ECO:0000313" key="15">
    <source>
        <dbReference type="EMBL" id="TLE03422.1"/>
    </source>
</evidence>
<evidence type="ECO:0000256" key="10">
    <source>
        <dbReference type="ARBA" id="ARBA00049563"/>
    </source>
</evidence>
<evidence type="ECO:0000256" key="8">
    <source>
        <dbReference type="ARBA" id="ARBA00022840"/>
    </source>
</evidence>
<keyword evidence="16" id="KW-1185">Reference proteome</keyword>
<evidence type="ECO:0000256" key="13">
    <source>
        <dbReference type="RuleBase" id="RU003784"/>
    </source>
</evidence>
<dbReference type="GO" id="GO:0006400">
    <property type="term" value="P:tRNA modification"/>
    <property type="evidence" value="ECO:0007669"/>
    <property type="project" value="TreeGrafter"/>
</dbReference>
<organism evidence="15 16">
    <name type="scientific">Helicobacter japonicus</name>
    <dbReference type="NCBI Taxonomy" id="425400"/>
    <lineage>
        <taxon>Bacteria</taxon>
        <taxon>Pseudomonadati</taxon>
        <taxon>Campylobacterota</taxon>
        <taxon>Epsilonproteobacteria</taxon>
        <taxon>Campylobacterales</taxon>
        <taxon>Helicobacteraceae</taxon>
        <taxon>Helicobacter</taxon>
    </lineage>
</organism>
<dbReference type="InterPro" id="IPR018022">
    <property type="entry name" value="IPT"/>
</dbReference>
<dbReference type="GeneID" id="82321146"/>
<comment type="similarity">
    <text evidence="3 11 14">Belongs to the IPP transferase family.</text>
</comment>
<dbReference type="InterPro" id="IPR027417">
    <property type="entry name" value="P-loop_NTPase"/>
</dbReference>
<evidence type="ECO:0000256" key="12">
    <source>
        <dbReference type="RuleBase" id="RU003783"/>
    </source>
</evidence>
<dbReference type="PANTHER" id="PTHR11088">
    <property type="entry name" value="TRNA DIMETHYLALLYLTRANSFERASE"/>
    <property type="match status" value="1"/>
</dbReference>
<comment type="function">
    <text evidence="2 11 13">Catalyzes the transfer of a dimethylallyl group onto the adenine at position 37 in tRNAs that read codons beginning with uridine, leading to the formation of N6-(dimethylallyl)adenosine (i(6)A).</text>
</comment>
<dbReference type="Pfam" id="PF01715">
    <property type="entry name" value="IPPT"/>
    <property type="match status" value="1"/>
</dbReference>
<evidence type="ECO:0000256" key="5">
    <source>
        <dbReference type="ARBA" id="ARBA00022679"/>
    </source>
</evidence>
<dbReference type="EMBL" id="JRMQ02000001">
    <property type="protein sequence ID" value="TLE03422.1"/>
    <property type="molecule type" value="Genomic_DNA"/>
</dbReference>
<evidence type="ECO:0000256" key="3">
    <source>
        <dbReference type="ARBA" id="ARBA00005842"/>
    </source>
</evidence>
<evidence type="ECO:0000313" key="16">
    <source>
        <dbReference type="Proteomes" id="UP000029707"/>
    </source>
</evidence>
<dbReference type="EC" id="2.5.1.75" evidence="11"/>
<evidence type="ECO:0000256" key="11">
    <source>
        <dbReference type="HAMAP-Rule" id="MF_00185"/>
    </source>
</evidence>
<dbReference type="SUPFAM" id="SSF52540">
    <property type="entry name" value="P-loop containing nucleoside triphosphate hydrolases"/>
    <property type="match status" value="1"/>
</dbReference>
<evidence type="ECO:0000256" key="4">
    <source>
        <dbReference type="ARBA" id="ARBA00011245"/>
    </source>
</evidence>
<accession>A0A4U8TRX7</accession>
<dbReference type="InterPro" id="IPR039657">
    <property type="entry name" value="Dimethylallyltransferase"/>
</dbReference>
<comment type="catalytic activity">
    <reaction evidence="10 11 12">
        <text>adenosine(37) in tRNA + dimethylallyl diphosphate = N(6)-dimethylallyladenosine(37) in tRNA + diphosphate</text>
        <dbReference type="Rhea" id="RHEA:26482"/>
        <dbReference type="Rhea" id="RHEA-COMP:10162"/>
        <dbReference type="Rhea" id="RHEA-COMP:10375"/>
        <dbReference type="ChEBI" id="CHEBI:33019"/>
        <dbReference type="ChEBI" id="CHEBI:57623"/>
        <dbReference type="ChEBI" id="CHEBI:74411"/>
        <dbReference type="ChEBI" id="CHEBI:74415"/>
        <dbReference type="EC" id="2.5.1.75"/>
    </reaction>
</comment>
<evidence type="ECO:0000256" key="9">
    <source>
        <dbReference type="ARBA" id="ARBA00022842"/>
    </source>
</evidence>
<evidence type="ECO:0000256" key="7">
    <source>
        <dbReference type="ARBA" id="ARBA00022741"/>
    </source>
</evidence>
<keyword evidence="5 11" id="KW-0808">Transferase</keyword>
<dbReference type="AlphaFoldDB" id="A0A4U8TRX7"/>
<dbReference type="OrthoDB" id="9776390at2"/>
<evidence type="ECO:0000256" key="1">
    <source>
        <dbReference type="ARBA" id="ARBA00001946"/>
    </source>
</evidence>
<keyword evidence="8 11" id="KW-0067">ATP-binding</keyword>
<name>A0A4U8TRX7_9HELI</name>
<proteinExistence type="inferred from homology"/>
<dbReference type="STRING" id="425400.LS65_05845"/>
<keyword evidence="9 11" id="KW-0460">Magnesium</keyword>
<comment type="cofactor">
    <cofactor evidence="1 11">
        <name>Mg(2+)</name>
        <dbReference type="ChEBI" id="CHEBI:18420"/>
    </cofactor>
</comment>
<dbReference type="NCBIfam" id="TIGR00174">
    <property type="entry name" value="miaA"/>
    <property type="match status" value="1"/>
</dbReference>
<gene>
    <name evidence="11 15" type="primary">miaA</name>
    <name evidence="15" type="ORF">LS65_001235</name>
</gene>
<keyword evidence="6 11" id="KW-0819">tRNA processing</keyword>
<evidence type="ECO:0000256" key="2">
    <source>
        <dbReference type="ARBA" id="ARBA00003213"/>
    </source>
</evidence>
<feature type="binding site" evidence="11">
    <location>
        <begin position="10"/>
        <end position="15"/>
    </location>
    <ligand>
        <name>substrate</name>
    </ligand>
</feature>
<protein>
    <recommendedName>
        <fullName evidence="11">tRNA dimethylallyltransferase</fullName>
        <ecNumber evidence="11">2.5.1.75</ecNumber>
    </recommendedName>
    <alternativeName>
        <fullName evidence="11">Dimethylallyl diphosphate:tRNA dimethylallyltransferase</fullName>
        <shortName evidence="11">DMAPP:tRNA dimethylallyltransferase</shortName>
        <shortName evidence="11">DMATase</shortName>
    </alternativeName>
    <alternativeName>
        <fullName evidence="11">Isopentenyl-diphosphate:tRNA isopentenyltransferase</fullName>
        <shortName evidence="11">IPP transferase</shortName>
        <shortName evidence="11">IPPT</shortName>
        <shortName evidence="11">IPTase</shortName>
    </alternativeName>
</protein>
<dbReference type="Gene3D" id="3.40.50.300">
    <property type="entry name" value="P-loop containing nucleotide triphosphate hydrolases"/>
    <property type="match status" value="1"/>
</dbReference>
<comment type="caution">
    <text evidence="11">Lacks conserved residue(s) required for the propagation of feature annotation.</text>
</comment>
<comment type="subunit">
    <text evidence="4 11">Monomer.</text>
</comment>